<protein>
    <recommendedName>
        <fullName evidence="2">Calmodulin-binding domain-containing protein</fullName>
    </recommendedName>
</protein>
<organism evidence="3 4">
    <name type="scientific">Aristolochia fimbriata</name>
    <name type="common">White veined hardy Dutchman's pipe vine</name>
    <dbReference type="NCBI Taxonomy" id="158543"/>
    <lineage>
        <taxon>Eukaryota</taxon>
        <taxon>Viridiplantae</taxon>
        <taxon>Streptophyta</taxon>
        <taxon>Embryophyta</taxon>
        <taxon>Tracheophyta</taxon>
        <taxon>Spermatophyta</taxon>
        <taxon>Magnoliopsida</taxon>
        <taxon>Magnoliidae</taxon>
        <taxon>Piperales</taxon>
        <taxon>Aristolochiaceae</taxon>
        <taxon>Aristolochia</taxon>
    </lineage>
</organism>
<feature type="compositionally biased region" description="Acidic residues" evidence="1">
    <location>
        <begin position="763"/>
        <end position="775"/>
    </location>
</feature>
<gene>
    <name evidence="3" type="ORF">H6P81_014970</name>
</gene>
<feature type="compositionally biased region" description="Acidic residues" evidence="1">
    <location>
        <begin position="590"/>
        <end position="601"/>
    </location>
</feature>
<dbReference type="Pfam" id="PF07839">
    <property type="entry name" value="CaM_binding"/>
    <property type="match status" value="1"/>
</dbReference>
<feature type="region of interest" description="Disordered" evidence="1">
    <location>
        <begin position="1"/>
        <end position="158"/>
    </location>
</feature>
<feature type="compositionally biased region" description="Polar residues" evidence="1">
    <location>
        <begin position="553"/>
        <end position="564"/>
    </location>
</feature>
<evidence type="ECO:0000256" key="1">
    <source>
        <dbReference type="SAM" id="MobiDB-lite"/>
    </source>
</evidence>
<accession>A0AAV7E3X6</accession>
<evidence type="ECO:0000313" key="3">
    <source>
        <dbReference type="EMBL" id="KAG9443630.1"/>
    </source>
</evidence>
<evidence type="ECO:0000259" key="2">
    <source>
        <dbReference type="SMART" id="SM01054"/>
    </source>
</evidence>
<feature type="region of interest" description="Disordered" evidence="1">
    <location>
        <begin position="549"/>
        <end position="617"/>
    </location>
</feature>
<dbReference type="EMBL" id="JAINDJ010000006">
    <property type="protein sequence ID" value="KAG9443630.1"/>
    <property type="molecule type" value="Genomic_DNA"/>
</dbReference>
<dbReference type="AlphaFoldDB" id="A0AAV7E3X6"/>
<reference evidence="3 4" key="1">
    <citation type="submission" date="2021-07" db="EMBL/GenBank/DDBJ databases">
        <title>The Aristolochia fimbriata genome: insights into angiosperm evolution, floral development and chemical biosynthesis.</title>
        <authorList>
            <person name="Jiao Y."/>
        </authorList>
    </citation>
    <scope>NUCLEOTIDE SEQUENCE [LARGE SCALE GENOMIC DNA]</scope>
    <source>
        <strain evidence="3">IBCAS-2021</strain>
        <tissue evidence="3">Leaf</tissue>
    </source>
</reference>
<name>A0AAV7E3X6_ARIFI</name>
<feature type="compositionally biased region" description="Polar residues" evidence="1">
    <location>
        <begin position="89"/>
        <end position="106"/>
    </location>
</feature>
<dbReference type="Proteomes" id="UP000825729">
    <property type="component" value="Unassembled WGS sequence"/>
</dbReference>
<dbReference type="InterPro" id="IPR044681">
    <property type="entry name" value="PICBP-like"/>
</dbReference>
<feature type="region of interest" description="Disordered" evidence="1">
    <location>
        <begin position="763"/>
        <end position="831"/>
    </location>
</feature>
<comment type="caution">
    <text evidence="3">The sequence shown here is derived from an EMBL/GenBank/DDBJ whole genome shotgun (WGS) entry which is preliminary data.</text>
</comment>
<feature type="domain" description="Calmodulin-binding" evidence="2">
    <location>
        <begin position="770"/>
        <end position="874"/>
    </location>
</feature>
<keyword evidence="4" id="KW-1185">Reference proteome</keyword>
<feature type="compositionally biased region" description="Acidic residues" evidence="1">
    <location>
        <begin position="684"/>
        <end position="703"/>
    </location>
</feature>
<feature type="compositionally biased region" description="Basic and acidic residues" evidence="1">
    <location>
        <begin position="779"/>
        <end position="788"/>
    </location>
</feature>
<dbReference type="SMART" id="SM01054">
    <property type="entry name" value="CaM_binding"/>
    <property type="match status" value="1"/>
</dbReference>
<proteinExistence type="predicted"/>
<dbReference type="GO" id="GO:0005516">
    <property type="term" value="F:calmodulin binding"/>
    <property type="evidence" value="ECO:0007669"/>
    <property type="project" value="InterPro"/>
</dbReference>
<feature type="region of interest" description="Disordered" evidence="1">
    <location>
        <begin position="641"/>
        <end position="717"/>
    </location>
</feature>
<feature type="compositionally biased region" description="Polar residues" evidence="1">
    <location>
        <begin position="652"/>
        <end position="672"/>
    </location>
</feature>
<sequence length="887" mass="98326">MVQRKPVDKLGIQAETKNSFKSEKKPSSQHQDVRNRGSDHLIKKMKKARSFKLSNSESKGLRKENSRFHKLSVDVSMVATSHRKPSPGRASNASSSPNYMKPTSSSDARKEGLQVTPKSQIHDKRRSPKGGPNSFKSSASGQKPVKLLRRNSSLKPIRPSMKKISSGIALYPKLNVGRATCSSTLKDSKFPDYVELNPGGTELEGTSVMKVCPYTYCSLNGHHHEPLPPLKRFLSAKRRLLRAQKSVKLRGISAPKKENPTEGKEIDTGQIDFNGDMVVDDDMTGSVIHLFEDEDSDFFVEIYAKPKDEDGESRPNPEPFKVSDDPVEVIVIGNDEMECGFSSGTEEGVNKEEKDDVNREKISNPAFKDNDISVFLPENYECDEQLQDLHVVEAEAESLFDCGSGLDGEFPPEVSDSEASNMDWEEKIGHFSDDEIEGFDSSAPYGDDFVLKSSNPFPGETTDGDDAEEELLFPESGIGDSESGNDAILDDGQLCVEIEISGKYGGKASVEVTAEEREEEIVVHDEKVEEAEPGNVVLSELHVHGYLEDPTQTDDIVSESSVNTGLDDDDSLKGNSQLDEIQSIVSESPVEAEEDDDGSLEDDSKWEQDVGVEENPLALEDLQHDIQLVLGSTYFAEPVEASAEEACNESEGMNTTEENNAVTEQGNASSVSELDVGDIAERPDPEEDQTGPEEYVDRDGEESEKDHISVDNGIGENEIVEIEVSTGVAERPDPEEDQTGLEEYLQQYGEENDIIENETMEIEENTGGTEEEDVTACDSKFEADEPRSTTKAPYKRGNRPRSTEGPTPVKDFNPRPPRFLPLEPDPEAEKVDLRHQMMDERKNSEEWMIDYALRQTLNKLAPARKKRAHPSLQLVLQKKLLQSRLGQ</sequence>
<feature type="region of interest" description="Disordered" evidence="1">
    <location>
        <begin position="439"/>
        <end position="468"/>
    </location>
</feature>
<feature type="compositionally biased region" description="Polar residues" evidence="1">
    <location>
        <begin position="573"/>
        <end position="586"/>
    </location>
</feature>
<dbReference type="InterPro" id="IPR012417">
    <property type="entry name" value="CaM-bd_dom_pln"/>
</dbReference>
<evidence type="ECO:0000313" key="4">
    <source>
        <dbReference type="Proteomes" id="UP000825729"/>
    </source>
</evidence>
<dbReference type="PANTHER" id="PTHR33923">
    <property type="entry name" value="CALMODULIN-BINDING PROTEIN-RELATED"/>
    <property type="match status" value="1"/>
</dbReference>
<dbReference type="PANTHER" id="PTHR33923:SF2">
    <property type="entry name" value="CALMODULIN-BINDING PROTEIN-RELATED"/>
    <property type="match status" value="1"/>
</dbReference>
<feature type="compositionally biased region" description="Basic and acidic residues" evidence="1">
    <location>
        <begin position="18"/>
        <end position="42"/>
    </location>
</feature>